<dbReference type="InterPro" id="IPR050109">
    <property type="entry name" value="HTH-type_TetR-like_transc_reg"/>
</dbReference>
<dbReference type="PANTHER" id="PTHR30055">
    <property type="entry name" value="HTH-TYPE TRANSCRIPTIONAL REGULATOR RUTR"/>
    <property type="match status" value="1"/>
</dbReference>
<dbReference type="Pfam" id="PF02909">
    <property type="entry name" value="TetR_C_1"/>
    <property type="match status" value="1"/>
</dbReference>
<keyword evidence="8" id="KW-1185">Reference proteome</keyword>
<dbReference type="Gene3D" id="1.10.357.10">
    <property type="entry name" value="Tetracycline Repressor, domain 2"/>
    <property type="match status" value="1"/>
</dbReference>
<evidence type="ECO:0000259" key="6">
    <source>
        <dbReference type="PROSITE" id="PS50977"/>
    </source>
</evidence>
<dbReference type="PANTHER" id="PTHR30055:SF151">
    <property type="entry name" value="TRANSCRIPTIONAL REGULATORY PROTEIN"/>
    <property type="match status" value="1"/>
</dbReference>
<dbReference type="GO" id="GO:0046677">
    <property type="term" value="P:response to antibiotic"/>
    <property type="evidence" value="ECO:0007669"/>
    <property type="project" value="InterPro"/>
</dbReference>
<dbReference type="SUPFAM" id="SSF48498">
    <property type="entry name" value="Tetracyclin repressor-like, C-terminal domain"/>
    <property type="match status" value="1"/>
</dbReference>
<feature type="domain" description="HTH tetR-type" evidence="6">
    <location>
        <begin position="12"/>
        <end position="72"/>
    </location>
</feature>
<proteinExistence type="predicted"/>
<dbReference type="GO" id="GO:0045892">
    <property type="term" value="P:negative regulation of DNA-templated transcription"/>
    <property type="evidence" value="ECO:0007669"/>
    <property type="project" value="InterPro"/>
</dbReference>
<dbReference type="EMBL" id="AP022620">
    <property type="protein sequence ID" value="BBZ78861.1"/>
    <property type="molecule type" value="Genomic_DNA"/>
</dbReference>
<dbReference type="InterPro" id="IPR003012">
    <property type="entry name" value="Tet_transcr_reg_TetR"/>
</dbReference>
<keyword evidence="1" id="KW-0678">Repressor</keyword>
<keyword evidence="2" id="KW-0805">Transcription regulation</keyword>
<dbReference type="PRINTS" id="PR00400">
    <property type="entry name" value="TETREPRESSOR"/>
</dbReference>
<dbReference type="Proteomes" id="UP000467249">
    <property type="component" value="Chromosome"/>
</dbReference>
<accession>A0A6N4WI39</accession>
<evidence type="ECO:0000256" key="2">
    <source>
        <dbReference type="ARBA" id="ARBA00023015"/>
    </source>
</evidence>
<evidence type="ECO:0000256" key="1">
    <source>
        <dbReference type="ARBA" id="ARBA00022491"/>
    </source>
</evidence>
<dbReference type="GO" id="GO:0000976">
    <property type="term" value="F:transcription cis-regulatory region binding"/>
    <property type="evidence" value="ECO:0007669"/>
    <property type="project" value="TreeGrafter"/>
</dbReference>
<organism evidence="7 8">
    <name type="scientific">Mycolicibacterium anyangense</name>
    <dbReference type="NCBI Taxonomy" id="1431246"/>
    <lineage>
        <taxon>Bacteria</taxon>
        <taxon>Bacillati</taxon>
        <taxon>Actinomycetota</taxon>
        <taxon>Actinomycetes</taxon>
        <taxon>Mycobacteriales</taxon>
        <taxon>Mycobacteriaceae</taxon>
        <taxon>Mycolicibacterium</taxon>
    </lineage>
</organism>
<protein>
    <submittedName>
        <fullName evidence="7">Transcriptional regulator</fullName>
    </submittedName>
</protein>
<feature type="DNA-binding region" description="H-T-H motif" evidence="5">
    <location>
        <begin position="35"/>
        <end position="54"/>
    </location>
</feature>
<sequence>MSESTERGYRNFLSLDAIVAEARSIADTDGLDAVSMRGLADRLGCTPRALYRHVSDKEQVLELVADTALATLAPPARDGAWQTSLFDFLTNMYELLVASPAVATIVATQVVAERQFHTHADNVVALLVDGGLPADLAAEAMVVLAQFTLGAALPGQSQRLHEVYRRREFGDREQALPALHHVQRHFVEQDAGTRYRTALRRLIRAYEAATEL</sequence>
<dbReference type="InterPro" id="IPR009057">
    <property type="entry name" value="Homeodomain-like_sf"/>
</dbReference>
<name>A0A6N4WI39_9MYCO</name>
<reference evidence="7 8" key="1">
    <citation type="journal article" date="2019" name="Emerg. Microbes Infect.">
        <title>Comprehensive subspecies identification of 175 nontuberculous mycobacteria species based on 7547 genomic profiles.</title>
        <authorList>
            <person name="Matsumoto Y."/>
            <person name="Kinjo T."/>
            <person name="Motooka D."/>
            <person name="Nabeya D."/>
            <person name="Jung N."/>
            <person name="Uechi K."/>
            <person name="Horii T."/>
            <person name="Iida T."/>
            <person name="Fujita J."/>
            <person name="Nakamura S."/>
        </authorList>
    </citation>
    <scope>NUCLEOTIDE SEQUENCE [LARGE SCALE GENOMIC DNA]</scope>
    <source>
        <strain evidence="7 8">JCM 30275</strain>
    </source>
</reference>
<dbReference type="InterPro" id="IPR001647">
    <property type="entry name" value="HTH_TetR"/>
</dbReference>
<dbReference type="RefSeq" id="WP_163805950.1">
    <property type="nucleotide sequence ID" value="NZ_AP022620.1"/>
</dbReference>
<evidence type="ECO:0000256" key="5">
    <source>
        <dbReference type="PROSITE-ProRule" id="PRU00335"/>
    </source>
</evidence>
<dbReference type="SUPFAM" id="SSF46689">
    <property type="entry name" value="Homeodomain-like"/>
    <property type="match status" value="1"/>
</dbReference>
<dbReference type="AlphaFoldDB" id="A0A6N4WI39"/>
<keyword evidence="3 5" id="KW-0238">DNA-binding</keyword>
<dbReference type="PROSITE" id="PS50977">
    <property type="entry name" value="HTH_TETR_2"/>
    <property type="match status" value="1"/>
</dbReference>
<dbReference type="Pfam" id="PF00440">
    <property type="entry name" value="TetR_N"/>
    <property type="match status" value="1"/>
</dbReference>
<dbReference type="KEGG" id="many:MANY_41980"/>
<keyword evidence="4" id="KW-0804">Transcription</keyword>
<evidence type="ECO:0000256" key="3">
    <source>
        <dbReference type="ARBA" id="ARBA00023125"/>
    </source>
</evidence>
<dbReference type="GO" id="GO:0003700">
    <property type="term" value="F:DNA-binding transcription factor activity"/>
    <property type="evidence" value="ECO:0007669"/>
    <property type="project" value="TreeGrafter"/>
</dbReference>
<evidence type="ECO:0000256" key="4">
    <source>
        <dbReference type="ARBA" id="ARBA00023163"/>
    </source>
</evidence>
<gene>
    <name evidence="7" type="ORF">MANY_41980</name>
</gene>
<evidence type="ECO:0000313" key="8">
    <source>
        <dbReference type="Proteomes" id="UP000467249"/>
    </source>
</evidence>
<dbReference type="InterPro" id="IPR036271">
    <property type="entry name" value="Tet_transcr_reg_TetR-rel_C_sf"/>
</dbReference>
<dbReference type="InterPro" id="IPR004111">
    <property type="entry name" value="Repressor_TetR_C"/>
</dbReference>
<evidence type="ECO:0000313" key="7">
    <source>
        <dbReference type="EMBL" id="BBZ78861.1"/>
    </source>
</evidence>